<gene>
    <name evidence="2" type="ORF">HS096_06535</name>
</gene>
<dbReference type="Proteomes" id="UP000710385">
    <property type="component" value="Unassembled WGS sequence"/>
</dbReference>
<evidence type="ECO:0000313" key="3">
    <source>
        <dbReference type="Proteomes" id="UP000710385"/>
    </source>
</evidence>
<accession>A0A928TY75</accession>
<dbReference type="AlphaFoldDB" id="A0A928TY75"/>
<dbReference type="InterPro" id="IPR045361">
    <property type="entry name" value="CIS_tube_prot_N"/>
</dbReference>
<feature type="domain" description="Contractile injection system tube protein N-terminal" evidence="1">
    <location>
        <begin position="27"/>
        <end position="168"/>
    </location>
</feature>
<dbReference type="Pfam" id="PF19266">
    <property type="entry name" value="CIS_tube"/>
    <property type="match status" value="1"/>
</dbReference>
<comment type="caution">
    <text evidence="2">The sequence shown here is derived from an EMBL/GenBank/DDBJ whole genome shotgun (WGS) entry which is preliminary data.</text>
</comment>
<reference evidence="2" key="1">
    <citation type="submission" date="2020-05" db="EMBL/GenBank/DDBJ databases">
        <title>High-Quality Genomes of Partial-Nitritation/Anammox System by Hierarchical Clustering Based Hybrid Assembly.</title>
        <authorList>
            <person name="Liu L."/>
            <person name="Wang Y."/>
            <person name="Che Y."/>
            <person name="Chen Y."/>
            <person name="Xia Y."/>
            <person name="Luo R."/>
            <person name="Cheng S.H."/>
            <person name="Zheng C."/>
            <person name="Zhang T."/>
        </authorList>
    </citation>
    <scope>NUCLEOTIDE SEQUENCE</scope>
    <source>
        <strain evidence="2">H1_PAT1</strain>
    </source>
</reference>
<evidence type="ECO:0000313" key="2">
    <source>
        <dbReference type="EMBL" id="MBE7525928.1"/>
    </source>
</evidence>
<proteinExistence type="predicted"/>
<sequence>MAQSGAKVLLTISPCTVNNGKISVDGSRKKFEAMINPAGYQHTFKLSYSKNRVLGQPGTETKYDASHPEKIVLKELVLDATGAVASGSSTAGSTPVPIKEQIELLKDVAYTYRGTKHEAPIVQLKWGSLLFYGRVESLNFDYTLFKPSGVPLRAKVTLTFIEYQSSEEISKEAAQESPDLTHLLEVKAGDTLPLLCYRIYQDSNYYLEVAKINHLTDFRNLKPGTKLRFPPLNQG</sequence>
<evidence type="ECO:0000259" key="1">
    <source>
        <dbReference type="Pfam" id="PF19266"/>
    </source>
</evidence>
<name>A0A928TY75_UNCKA</name>
<protein>
    <submittedName>
        <fullName evidence="2">Peptidoglycan-binding protein</fullName>
    </submittedName>
</protein>
<dbReference type="EMBL" id="JABTTY010000003">
    <property type="protein sequence ID" value="MBE7525928.1"/>
    <property type="molecule type" value="Genomic_DNA"/>
</dbReference>
<organism evidence="2 3">
    <name type="scientific">candidate division WWE3 bacterium</name>
    <dbReference type="NCBI Taxonomy" id="2053526"/>
    <lineage>
        <taxon>Bacteria</taxon>
        <taxon>Katanobacteria</taxon>
    </lineage>
</organism>